<dbReference type="PANTHER" id="PTHR24350">
    <property type="entry name" value="SERINE/THREONINE-PROTEIN KINASE IAL-RELATED"/>
    <property type="match status" value="1"/>
</dbReference>
<evidence type="ECO:0000256" key="6">
    <source>
        <dbReference type="ARBA" id="ARBA00047899"/>
    </source>
</evidence>
<feature type="cross-link" description="Glycyl lysine isopeptide (Lys-Gly) (interchain with G-Cter in SUMO2)" evidence="10">
    <location>
        <position position="170"/>
    </location>
</feature>
<dbReference type="AlphaFoldDB" id="A0A6P5A1H8"/>
<keyword evidence="1" id="KW-0723">Serine/threonine-protein kinase</keyword>
<feature type="region of interest" description="Disordered" evidence="11">
    <location>
        <begin position="760"/>
        <end position="812"/>
    </location>
</feature>
<keyword evidence="5 9" id="KW-0067">ATP-binding</keyword>
<feature type="binding site" evidence="9">
    <location>
        <begin position="118"/>
        <end position="120"/>
    </location>
    <ligand>
        <name>ATP</name>
        <dbReference type="ChEBI" id="CHEBI:30616"/>
    </ligand>
</feature>
<feature type="binding site" evidence="9">
    <location>
        <position position="186"/>
    </location>
    <ligand>
        <name>ATP</name>
        <dbReference type="ChEBI" id="CHEBI:30616"/>
    </ligand>
</feature>
<dbReference type="PROSITE" id="PS00108">
    <property type="entry name" value="PROTEIN_KINASE_ST"/>
    <property type="match status" value="1"/>
</dbReference>
<dbReference type="PROSITE" id="PS50011">
    <property type="entry name" value="PROTEIN_KINASE_DOM"/>
    <property type="match status" value="1"/>
</dbReference>
<comment type="catalytic activity">
    <reaction evidence="7">
        <text>L-seryl-[protein] + ATP = O-phospho-L-seryl-[protein] + ADP + H(+)</text>
        <dbReference type="Rhea" id="RHEA:17989"/>
        <dbReference type="Rhea" id="RHEA-COMP:9863"/>
        <dbReference type="Rhea" id="RHEA-COMP:11604"/>
        <dbReference type="ChEBI" id="CHEBI:15378"/>
        <dbReference type="ChEBI" id="CHEBI:29999"/>
        <dbReference type="ChEBI" id="CHEBI:30616"/>
        <dbReference type="ChEBI" id="CHEBI:83421"/>
        <dbReference type="ChEBI" id="CHEBI:456216"/>
        <dbReference type="EC" id="2.7.11.1"/>
    </reaction>
</comment>
<dbReference type="RefSeq" id="XP_019647145.1">
    <property type="nucleotide sequence ID" value="XM_019791586.1"/>
</dbReference>
<comment type="catalytic activity">
    <reaction evidence="6">
        <text>L-threonyl-[protein] + ATP = O-phospho-L-threonyl-[protein] + ADP + H(+)</text>
        <dbReference type="Rhea" id="RHEA:46608"/>
        <dbReference type="Rhea" id="RHEA-COMP:11060"/>
        <dbReference type="Rhea" id="RHEA-COMP:11605"/>
        <dbReference type="ChEBI" id="CHEBI:15378"/>
        <dbReference type="ChEBI" id="CHEBI:30013"/>
        <dbReference type="ChEBI" id="CHEBI:30616"/>
        <dbReference type="ChEBI" id="CHEBI:61977"/>
        <dbReference type="ChEBI" id="CHEBI:456216"/>
        <dbReference type="EC" id="2.7.11.1"/>
    </reaction>
</comment>
<gene>
    <name evidence="14" type="primary">LOC109487578</name>
</gene>
<evidence type="ECO:0000256" key="4">
    <source>
        <dbReference type="ARBA" id="ARBA00022777"/>
    </source>
</evidence>
<feature type="domain" description="Protein kinase" evidence="12">
    <location>
        <begin position="19"/>
        <end position="323"/>
    </location>
</feature>
<keyword evidence="4" id="KW-0418">Kinase</keyword>
<dbReference type="Gene3D" id="1.10.510.10">
    <property type="entry name" value="Transferase(Phosphotransferase) domain 1"/>
    <property type="match status" value="1"/>
</dbReference>
<evidence type="ECO:0000313" key="14">
    <source>
        <dbReference type="RefSeq" id="XP_019647145.1"/>
    </source>
</evidence>
<feature type="compositionally biased region" description="Basic and acidic residues" evidence="11">
    <location>
        <begin position="419"/>
        <end position="460"/>
    </location>
</feature>
<evidence type="ECO:0000256" key="9">
    <source>
        <dbReference type="PIRSR" id="PIRSR630616-2"/>
    </source>
</evidence>
<protein>
    <submittedName>
        <fullName evidence="14">Serine/threonine-protein kinase GIN4-like</fullName>
    </submittedName>
</protein>
<keyword evidence="2" id="KW-0808">Transferase</keyword>
<dbReference type="SUPFAM" id="SSF56112">
    <property type="entry name" value="Protein kinase-like (PK-like)"/>
    <property type="match status" value="1"/>
</dbReference>
<dbReference type="InterPro" id="IPR000719">
    <property type="entry name" value="Prot_kinase_dom"/>
</dbReference>
<feature type="compositionally biased region" description="Acidic residues" evidence="11">
    <location>
        <begin position="544"/>
        <end position="562"/>
    </location>
</feature>
<feature type="compositionally biased region" description="Basic and acidic residues" evidence="11">
    <location>
        <begin position="369"/>
        <end position="381"/>
    </location>
</feature>
<name>A0A6P5A1H8_BRABE</name>
<dbReference type="Pfam" id="PF00069">
    <property type="entry name" value="Pkinase"/>
    <property type="match status" value="1"/>
</dbReference>
<feature type="compositionally biased region" description="Polar residues" evidence="11">
    <location>
        <begin position="281"/>
        <end position="293"/>
    </location>
</feature>
<feature type="binding site" evidence="9">
    <location>
        <position position="64"/>
    </location>
    <ligand>
        <name>ATP</name>
        <dbReference type="ChEBI" id="CHEBI:30616"/>
    </ligand>
</feature>
<keyword evidence="13" id="KW-1185">Reference proteome</keyword>
<dbReference type="InterPro" id="IPR011009">
    <property type="entry name" value="Kinase-like_dom_sf"/>
</dbReference>
<evidence type="ECO:0000256" key="1">
    <source>
        <dbReference type="ARBA" id="ARBA00022527"/>
    </source>
</evidence>
<evidence type="ECO:0000256" key="7">
    <source>
        <dbReference type="ARBA" id="ARBA00048679"/>
    </source>
</evidence>
<evidence type="ECO:0000256" key="5">
    <source>
        <dbReference type="ARBA" id="ARBA00022840"/>
    </source>
</evidence>
<feature type="compositionally biased region" description="Basic residues" evidence="11">
    <location>
        <begin position="480"/>
        <end position="490"/>
    </location>
</feature>
<dbReference type="GeneID" id="109487578"/>
<evidence type="ECO:0000256" key="2">
    <source>
        <dbReference type="ARBA" id="ARBA00022679"/>
    </source>
</evidence>
<dbReference type="GO" id="GO:0004674">
    <property type="term" value="F:protein serine/threonine kinase activity"/>
    <property type="evidence" value="ECO:0007669"/>
    <property type="project" value="UniProtKB-KW"/>
</dbReference>
<feature type="compositionally biased region" description="Basic residues" evidence="11">
    <location>
        <begin position="778"/>
        <end position="800"/>
    </location>
</feature>
<dbReference type="SMART" id="SM00220">
    <property type="entry name" value="S_TKc"/>
    <property type="match status" value="1"/>
</dbReference>
<dbReference type="KEGG" id="bbel:109487578"/>
<organism evidence="13 14">
    <name type="scientific">Branchiostoma belcheri</name>
    <name type="common">Amphioxus</name>
    <dbReference type="NCBI Taxonomy" id="7741"/>
    <lineage>
        <taxon>Eukaryota</taxon>
        <taxon>Metazoa</taxon>
        <taxon>Chordata</taxon>
        <taxon>Cephalochordata</taxon>
        <taxon>Leptocardii</taxon>
        <taxon>Amphioxiformes</taxon>
        <taxon>Branchiostomatidae</taxon>
        <taxon>Branchiostoma</taxon>
    </lineage>
</organism>
<feature type="compositionally biased region" description="Basic residues" evidence="11">
    <location>
        <begin position="567"/>
        <end position="584"/>
    </location>
</feature>
<reference evidence="14" key="1">
    <citation type="submission" date="2025-08" db="UniProtKB">
        <authorList>
            <consortium name="RefSeq"/>
        </authorList>
    </citation>
    <scope>IDENTIFICATION</scope>
    <source>
        <tissue evidence="14">Gonad</tissue>
    </source>
</reference>
<feature type="compositionally biased region" description="Basic residues" evidence="11">
    <location>
        <begin position="689"/>
        <end position="708"/>
    </location>
</feature>
<evidence type="ECO:0000256" key="3">
    <source>
        <dbReference type="ARBA" id="ARBA00022741"/>
    </source>
</evidence>
<feature type="active site" description="Proton acceptor" evidence="8">
    <location>
        <position position="168"/>
    </location>
</feature>
<sequence>MEPGTYTDPEQWECERHGYLLQEALGTGSFGVVRLAMAQDEATKDNHRLAQDVRLRGHGMVAIKILHKKALWRKEKDKDFVQKALKREVNILQQLDHQHVIYLYQCFETPERKYLVFEYAQEGQLSVFVQRSRVGRGIGLPEYVACRFTKQLVEGLKYVHGCGIVHRDIKDENILLDRKFNVKISDFGFATELTKGYMRDAGPMKRLETYCGSLEYMAPEILRAEPYSDAKYLARTILQVDMKRRPSLKRILAHPWLRRPHAWSAVVLDIVEKFKDHYQNLGSDKSSNCNAENIRQVDDKVESSEEEGSSDAGSFSLREVPGLDSDLDGRKAPSPLHTTPEGLSQDEPYGEPADTTADGRRPRRRRKRISLDKTSKGRVPEELEIAYIENQQPKKEDDSKMESPGRKQRQRAKRNAKQNGRDPKTEKEEDAKATVTDRKAPEKEFGKQRKASDDGTKENIKMAPSRGGQGNHVSAENRKSAKKRASRGRQKKELTEKHTNEEPSHVTIKGKERGTALRKTKRSLEDENEFQTKEAPVRTAVESVQDDYEYSDDFEEDSEEIEDQKHNKIQGRKKSVPERRKVHPQVRALQKNRAVKTALSSQRDSFKPTKGRQYSSAKARVHRGVDLESHHASPWYAKRQDSSPETLSPPPEELLPAADGDIEDLGSDASSFDLEKEAAVPLEVDRGSAHRVRTGPKHSCKRGTRLTGKRSEGAVGRRNIQTRKARKKLGSQRGNCVERVEVGGLLPPIDVNWKAGQLVGQLPSADTKPAGDVQRSQHTPHPKTGRIQRRRKRSGNLRHSPKGDRNQPSAWL</sequence>
<feature type="compositionally biased region" description="Basic residues" evidence="11">
    <location>
        <begin position="406"/>
        <end position="416"/>
    </location>
</feature>
<keyword evidence="3 9" id="KW-0547">Nucleotide-binding</keyword>
<evidence type="ECO:0000259" key="12">
    <source>
        <dbReference type="PROSITE" id="PS50011"/>
    </source>
</evidence>
<feature type="compositionally biased region" description="Basic and acidic residues" evidence="11">
    <location>
        <begin position="491"/>
        <end position="515"/>
    </location>
</feature>
<dbReference type="GO" id="GO:0005524">
    <property type="term" value="F:ATP binding"/>
    <property type="evidence" value="ECO:0007669"/>
    <property type="project" value="UniProtKB-KW"/>
</dbReference>
<feature type="compositionally biased region" description="Basic and acidic residues" evidence="11">
    <location>
        <begin position="392"/>
        <end position="405"/>
    </location>
</feature>
<dbReference type="InterPro" id="IPR008271">
    <property type="entry name" value="Ser/Thr_kinase_AS"/>
</dbReference>
<feature type="region of interest" description="Disordered" evidence="11">
    <location>
        <begin position="680"/>
        <end position="719"/>
    </location>
</feature>
<evidence type="ECO:0000256" key="11">
    <source>
        <dbReference type="SAM" id="MobiDB-lite"/>
    </source>
</evidence>
<accession>A0A6P5A1H8</accession>
<evidence type="ECO:0000256" key="10">
    <source>
        <dbReference type="PIRSR" id="PIRSR630616-3"/>
    </source>
</evidence>
<dbReference type="InterPro" id="IPR030616">
    <property type="entry name" value="Aur-like"/>
</dbReference>
<feature type="region of interest" description="Disordered" evidence="11">
    <location>
        <begin position="281"/>
        <end position="668"/>
    </location>
</feature>
<dbReference type="OrthoDB" id="10035596at2759"/>
<proteinExistence type="predicted"/>
<evidence type="ECO:0000313" key="13">
    <source>
        <dbReference type="Proteomes" id="UP000515135"/>
    </source>
</evidence>
<evidence type="ECO:0000256" key="8">
    <source>
        <dbReference type="PIRSR" id="PIRSR630616-1"/>
    </source>
</evidence>
<dbReference type="Proteomes" id="UP000515135">
    <property type="component" value="Unplaced"/>
</dbReference>
<feature type="binding site" evidence="9">
    <location>
        <begin position="172"/>
        <end position="173"/>
    </location>
    <ligand>
        <name>ATP</name>
        <dbReference type="ChEBI" id="CHEBI:30616"/>
    </ligand>
</feature>
<feature type="compositionally biased region" description="Basic and acidic residues" evidence="11">
    <location>
        <begin position="522"/>
        <end position="536"/>
    </location>
</feature>